<keyword evidence="5" id="KW-0812">Transmembrane</keyword>
<evidence type="ECO:0000256" key="4">
    <source>
        <dbReference type="SAM" id="MobiDB-lite"/>
    </source>
</evidence>
<dbReference type="PANTHER" id="PTHR43313:SF15">
    <property type="entry name" value="DEHYDROGENASE_REDUCTASE SDR FAMILY MEMBER 9"/>
    <property type="match status" value="1"/>
</dbReference>
<dbReference type="PRINTS" id="PR00080">
    <property type="entry name" value="SDRFAMILY"/>
</dbReference>
<dbReference type="InterPro" id="IPR002347">
    <property type="entry name" value="SDR_fam"/>
</dbReference>
<keyword evidence="5" id="KW-0472">Membrane</keyword>
<evidence type="ECO:0000313" key="6">
    <source>
        <dbReference type="Proteomes" id="UP001652640"/>
    </source>
</evidence>
<evidence type="ECO:0000256" key="2">
    <source>
        <dbReference type="ARBA" id="ARBA00023002"/>
    </source>
</evidence>
<dbReference type="Gene3D" id="3.40.50.720">
    <property type="entry name" value="NAD(P)-binding Rossmann-like Domain"/>
    <property type="match status" value="1"/>
</dbReference>
<reference evidence="6" key="1">
    <citation type="journal article" date="2022" name="J. Hered.">
        <title>A De Novo Chromosome-Level Genome Assembly of the White-Tailed Deer, Odocoileus Virginianus.</title>
        <authorList>
            <person name="London E.W."/>
            <person name="Roca A.L."/>
            <person name="Novakofski J.E."/>
            <person name="Mateus-Pinilla N.E."/>
        </authorList>
    </citation>
    <scope>NUCLEOTIDE SEQUENCE [LARGE SCALE GENOMIC DNA]</scope>
</reference>
<keyword evidence="2" id="KW-0560">Oxidoreductase</keyword>
<dbReference type="InParanoid" id="A0A6J0WFD9"/>
<comment type="similarity">
    <text evidence="1 3">Belongs to the short-chain dehydrogenases/reductases (SDR) family.</text>
</comment>
<dbReference type="PANTHER" id="PTHR43313">
    <property type="entry name" value="SHORT-CHAIN DEHYDROGENASE/REDUCTASE FAMILY 9C"/>
    <property type="match status" value="1"/>
</dbReference>
<evidence type="ECO:0000256" key="5">
    <source>
        <dbReference type="SAM" id="Phobius"/>
    </source>
</evidence>
<dbReference type="FunCoup" id="A0A6J0WFD9">
    <property type="interactions" value="39"/>
</dbReference>
<sequence>MALPPWLPSFPSRALPAWSPPSHPLRPSPAVPSSPHFGTALSSRRPSSQRLHVRRKLPWTGRHLLLLFKKEVPLSYNRKKMLFWLLALLILCGFLWNYKRQLKIANITDKYIFITGCDTGFGNLAARTFDKKGFHVIAACLTESGSTALKAETSERLHTVLLDVTDPENVKRAAQWVKNQVGEKGLWGLINNAGILGVLAPNDWLTVEDYREPVEVNLFGLISVTLNMLPLVKKARGRIINVSSIGGRLAFGGGGYSPSKYAVEGFNDSLRRDMKAFGVHVACIEPGLFKTNLSDPEKAAEKKLAIWKHLSPDIKQQYGESYIKKSLEQLKGTASFVNMDLSLVVECMDHALTSLFPKTRYAAGKDAKTFWIPLSHMPAVLQDFLLLKQKVELANPKAV</sequence>
<accession>A0A6J0WFD9</accession>
<dbReference type="InterPro" id="IPR036291">
    <property type="entry name" value="NAD(P)-bd_dom_sf"/>
</dbReference>
<reference evidence="7" key="2">
    <citation type="submission" date="2025-08" db="UniProtKB">
        <authorList>
            <consortium name="RefSeq"/>
        </authorList>
    </citation>
    <scope>IDENTIFICATION</scope>
    <source>
        <tissue evidence="7">Tongue muscle</tissue>
    </source>
</reference>
<protein>
    <submittedName>
        <fullName evidence="7">Dehydrogenase/reductase SDR family member 9 isoform X1</fullName>
    </submittedName>
</protein>
<dbReference type="CDD" id="cd09805">
    <property type="entry name" value="type2_17beta_HSD-like_SDR_c"/>
    <property type="match status" value="1"/>
</dbReference>
<organism evidence="6 7">
    <name type="scientific">Odocoileus virginianus</name>
    <name type="common">White-tailed deer</name>
    <dbReference type="NCBI Taxonomy" id="9874"/>
    <lineage>
        <taxon>Eukaryota</taxon>
        <taxon>Metazoa</taxon>
        <taxon>Chordata</taxon>
        <taxon>Craniata</taxon>
        <taxon>Vertebrata</taxon>
        <taxon>Euteleostomi</taxon>
        <taxon>Mammalia</taxon>
        <taxon>Eutheria</taxon>
        <taxon>Laurasiatheria</taxon>
        <taxon>Artiodactyla</taxon>
        <taxon>Ruminantia</taxon>
        <taxon>Pecora</taxon>
        <taxon>Cervidae</taxon>
        <taxon>Odocoileinae</taxon>
        <taxon>Odocoileus</taxon>
    </lineage>
</organism>
<dbReference type="Proteomes" id="UP001652640">
    <property type="component" value="Chromosome 13"/>
</dbReference>
<feature type="region of interest" description="Disordered" evidence="4">
    <location>
        <begin position="26"/>
        <end position="48"/>
    </location>
</feature>
<keyword evidence="5" id="KW-1133">Transmembrane helix</keyword>
<dbReference type="FunFam" id="3.40.50.720:FF:000074">
    <property type="entry name" value="Retinol dehydrogenase type 1"/>
    <property type="match status" value="1"/>
</dbReference>
<dbReference type="GO" id="GO:0008202">
    <property type="term" value="P:steroid metabolic process"/>
    <property type="evidence" value="ECO:0007669"/>
    <property type="project" value="TreeGrafter"/>
</dbReference>
<dbReference type="PRINTS" id="PR00081">
    <property type="entry name" value="GDHRDH"/>
</dbReference>
<evidence type="ECO:0000313" key="7">
    <source>
        <dbReference type="RefSeq" id="XP_020736457.1"/>
    </source>
</evidence>
<dbReference type="OrthoDB" id="294295at2759"/>
<evidence type="ECO:0000256" key="1">
    <source>
        <dbReference type="ARBA" id="ARBA00006484"/>
    </source>
</evidence>
<dbReference type="SUPFAM" id="SSF51735">
    <property type="entry name" value="NAD(P)-binding Rossmann-fold domains"/>
    <property type="match status" value="1"/>
</dbReference>
<name>A0A6J0WFD9_ODOVR</name>
<dbReference type="Pfam" id="PF00106">
    <property type="entry name" value="adh_short"/>
    <property type="match status" value="1"/>
</dbReference>
<dbReference type="GeneID" id="110129428"/>
<gene>
    <name evidence="7" type="primary">DHRS9</name>
</gene>
<proteinExistence type="inferred from homology"/>
<evidence type="ECO:0000256" key="3">
    <source>
        <dbReference type="RuleBase" id="RU000363"/>
    </source>
</evidence>
<dbReference type="KEGG" id="ovr:110129428"/>
<dbReference type="AlphaFoldDB" id="A0A6J0WFD9"/>
<keyword evidence="6" id="KW-1185">Reference proteome</keyword>
<feature type="transmembrane region" description="Helical" evidence="5">
    <location>
        <begin position="81"/>
        <end position="98"/>
    </location>
</feature>
<dbReference type="RefSeq" id="XP_020736457.1">
    <property type="nucleotide sequence ID" value="XM_020880798.2"/>
</dbReference>
<dbReference type="GO" id="GO:0016491">
    <property type="term" value="F:oxidoreductase activity"/>
    <property type="evidence" value="ECO:0007669"/>
    <property type="project" value="UniProtKB-KW"/>
</dbReference>